<dbReference type="EC" id="4.2.1.17" evidence="4"/>
<dbReference type="OrthoDB" id="9775794at2"/>
<dbReference type="PROSITE" id="PS00166">
    <property type="entry name" value="ENOYL_COA_HYDRATASE"/>
    <property type="match status" value="1"/>
</dbReference>
<reference evidence="4 5" key="1">
    <citation type="submission" date="2019-01" db="EMBL/GenBank/DDBJ databases">
        <title>Draft genome sequences of the type strains of six Macrococcus species.</title>
        <authorList>
            <person name="Mazhar S."/>
            <person name="Altermann E."/>
            <person name="Hill C."/>
            <person name="Mcauliffe O."/>
        </authorList>
    </citation>
    <scope>NUCLEOTIDE SEQUENCE [LARGE SCALE GENOMIC DNA]</scope>
    <source>
        <strain evidence="4 5">CCM4815</strain>
    </source>
</reference>
<dbReference type="FunFam" id="1.10.12.10:FF:000001">
    <property type="entry name" value="Probable enoyl-CoA hydratase, mitochondrial"/>
    <property type="match status" value="1"/>
</dbReference>
<name>A0A4R6BXT7_9STAP</name>
<dbReference type="CDD" id="cd06558">
    <property type="entry name" value="crotonase-like"/>
    <property type="match status" value="1"/>
</dbReference>
<evidence type="ECO:0000256" key="3">
    <source>
        <dbReference type="RuleBase" id="RU003707"/>
    </source>
</evidence>
<comment type="caution">
    <text evidence="4">The sequence shown here is derived from an EMBL/GenBank/DDBJ whole genome shotgun (WGS) entry which is preliminary data.</text>
</comment>
<dbReference type="Gene3D" id="1.10.12.10">
    <property type="entry name" value="Lyase 2-enoyl-coa Hydratase, Chain A, domain 2"/>
    <property type="match status" value="1"/>
</dbReference>
<dbReference type="InterPro" id="IPR001753">
    <property type="entry name" value="Enoyl-CoA_hydra/iso"/>
</dbReference>
<proteinExistence type="inferred from homology"/>
<evidence type="ECO:0000313" key="4">
    <source>
        <dbReference type="EMBL" id="TDM13291.1"/>
    </source>
</evidence>
<dbReference type="FunFam" id="3.90.226.10:FF:000009">
    <property type="entry name" value="Carnitinyl-CoA dehydratase"/>
    <property type="match status" value="1"/>
</dbReference>
<keyword evidence="2 4" id="KW-0456">Lyase</keyword>
<dbReference type="Pfam" id="PF00378">
    <property type="entry name" value="ECH_1"/>
    <property type="match status" value="1"/>
</dbReference>
<dbReference type="GO" id="GO:0006635">
    <property type="term" value="P:fatty acid beta-oxidation"/>
    <property type="evidence" value="ECO:0007669"/>
    <property type="project" value="TreeGrafter"/>
</dbReference>
<keyword evidence="5" id="KW-1185">Reference proteome</keyword>
<dbReference type="Proteomes" id="UP000294802">
    <property type="component" value="Unassembled WGS sequence"/>
</dbReference>
<comment type="similarity">
    <text evidence="1 3">Belongs to the enoyl-CoA hydratase/isomerase family.</text>
</comment>
<dbReference type="InterPro" id="IPR014748">
    <property type="entry name" value="Enoyl-CoA_hydra_C"/>
</dbReference>
<dbReference type="AlphaFoldDB" id="A0A4R6BXT7"/>
<evidence type="ECO:0000256" key="2">
    <source>
        <dbReference type="ARBA" id="ARBA00023239"/>
    </source>
</evidence>
<dbReference type="InterPro" id="IPR029045">
    <property type="entry name" value="ClpP/crotonase-like_dom_sf"/>
</dbReference>
<protein>
    <submittedName>
        <fullName evidence="4">Enoyl-CoA hydratase</fullName>
        <ecNumber evidence="4">4.2.1.17</ecNumber>
    </submittedName>
</protein>
<dbReference type="GO" id="GO:0004300">
    <property type="term" value="F:enoyl-CoA hydratase activity"/>
    <property type="evidence" value="ECO:0007669"/>
    <property type="project" value="UniProtKB-EC"/>
</dbReference>
<evidence type="ECO:0000313" key="5">
    <source>
        <dbReference type="Proteomes" id="UP000294802"/>
    </source>
</evidence>
<accession>A0A4R6BXT7</accession>
<gene>
    <name evidence="4" type="ORF">ERX29_01440</name>
</gene>
<organism evidence="4 5">
    <name type="scientific">Macrococcus lamae</name>
    <dbReference type="NCBI Taxonomy" id="198484"/>
    <lineage>
        <taxon>Bacteria</taxon>
        <taxon>Bacillati</taxon>
        <taxon>Bacillota</taxon>
        <taxon>Bacilli</taxon>
        <taxon>Bacillales</taxon>
        <taxon>Staphylococcaceae</taxon>
        <taxon>Macrococcus</taxon>
    </lineage>
</organism>
<sequence length="253" mass="27376">MMKYIELTQHSDHIAILTLNRPDSKNALNRELLAELQEVVRNLTTRVLIITGAGNVFCAGADLKERLGMSPEEANQTSLNIGAKIKWIEDLPYVTIAAMNGAAYGGGLELALACDFRVAVPEAKIGLTETSLGIIPGAGGTQRLTRLIGPSQSKRMILTAEPISASAALDAGILEEVSEDVIEAALMLAERIAKNAPLALKAAKMAVNRATDLSIEEGLKYERECYDIVLNSEDRVEGLQAFKEKRKPNYKGK</sequence>
<evidence type="ECO:0000256" key="1">
    <source>
        <dbReference type="ARBA" id="ARBA00005254"/>
    </source>
</evidence>
<dbReference type="SUPFAM" id="SSF52096">
    <property type="entry name" value="ClpP/crotonase"/>
    <property type="match status" value="1"/>
</dbReference>
<dbReference type="Gene3D" id="3.90.226.10">
    <property type="entry name" value="2-enoyl-CoA Hydratase, Chain A, domain 1"/>
    <property type="match status" value="1"/>
</dbReference>
<dbReference type="PANTHER" id="PTHR11941">
    <property type="entry name" value="ENOYL-COA HYDRATASE-RELATED"/>
    <property type="match status" value="1"/>
</dbReference>
<dbReference type="EMBL" id="SCWB01000001">
    <property type="protein sequence ID" value="TDM13291.1"/>
    <property type="molecule type" value="Genomic_DNA"/>
</dbReference>
<dbReference type="PANTHER" id="PTHR11941:SF54">
    <property type="entry name" value="ENOYL-COA HYDRATASE, MITOCHONDRIAL"/>
    <property type="match status" value="1"/>
</dbReference>
<dbReference type="InterPro" id="IPR018376">
    <property type="entry name" value="Enoyl-CoA_hyd/isom_CS"/>
</dbReference>